<dbReference type="Gene3D" id="3.40.390.10">
    <property type="entry name" value="Collagenase (Catalytic Domain)"/>
    <property type="match status" value="1"/>
</dbReference>
<keyword evidence="2" id="KW-1185">Reference proteome</keyword>
<accession>A0AAV2IKZ2</accession>
<proteinExistence type="predicted"/>
<comment type="caution">
    <text evidence="1">The sequence shown here is derived from an EMBL/GenBank/DDBJ whole genome shotgun (WGS) entry which is preliminary data.</text>
</comment>
<protein>
    <recommendedName>
        <fullName evidence="3">Integrase</fullName>
    </recommendedName>
</protein>
<dbReference type="GO" id="GO:0008237">
    <property type="term" value="F:metallopeptidase activity"/>
    <property type="evidence" value="ECO:0007669"/>
    <property type="project" value="InterPro"/>
</dbReference>
<feature type="non-terminal residue" evidence="1">
    <location>
        <position position="82"/>
    </location>
</feature>
<dbReference type="InterPro" id="IPR024079">
    <property type="entry name" value="MetalloPept_cat_dom_sf"/>
</dbReference>
<evidence type="ECO:0008006" key="3">
    <source>
        <dbReference type="Google" id="ProtNLM"/>
    </source>
</evidence>
<organism evidence="1 2">
    <name type="scientific">Lymnaea stagnalis</name>
    <name type="common">Great pond snail</name>
    <name type="synonym">Helix stagnalis</name>
    <dbReference type="NCBI Taxonomy" id="6523"/>
    <lineage>
        <taxon>Eukaryota</taxon>
        <taxon>Metazoa</taxon>
        <taxon>Spiralia</taxon>
        <taxon>Lophotrochozoa</taxon>
        <taxon>Mollusca</taxon>
        <taxon>Gastropoda</taxon>
        <taxon>Heterobranchia</taxon>
        <taxon>Euthyneura</taxon>
        <taxon>Panpulmonata</taxon>
        <taxon>Hygrophila</taxon>
        <taxon>Lymnaeoidea</taxon>
        <taxon>Lymnaeidae</taxon>
        <taxon>Lymnaea</taxon>
    </lineage>
</organism>
<gene>
    <name evidence="1" type="ORF">GSLYS_00021116001</name>
</gene>
<dbReference type="SUPFAM" id="SSF55486">
    <property type="entry name" value="Metalloproteases ('zincins'), catalytic domain"/>
    <property type="match status" value="1"/>
</dbReference>
<reference evidence="1 2" key="1">
    <citation type="submission" date="2024-04" db="EMBL/GenBank/DDBJ databases">
        <authorList>
            <consortium name="Genoscope - CEA"/>
            <person name="William W."/>
        </authorList>
    </citation>
    <scope>NUCLEOTIDE SEQUENCE [LARGE SCALE GENOMIC DNA]</scope>
</reference>
<evidence type="ECO:0000313" key="1">
    <source>
        <dbReference type="EMBL" id="CAL1547799.1"/>
    </source>
</evidence>
<sequence length="82" mass="9169">QKREESSWLEHLVDWSTLTSHGMGSVHTDKALKKFAKWVSGRRNLPEFDHAMVFTAYRLTIKQGIGLGGMAYLNAICDTSSG</sequence>
<feature type="non-terminal residue" evidence="1">
    <location>
        <position position="1"/>
    </location>
</feature>
<dbReference type="AlphaFoldDB" id="A0AAV2IKZ2"/>
<name>A0AAV2IKZ2_LYMST</name>
<evidence type="ECO:0000313" key="2">
    <source>
        <dbReference type="Proteomes" id="UP001497497"/>
    </source>
</evidence>
<dbReference type="EMBL" id="CAXITT010001074">
    <property type="protein sequence ID" value="CAL1547799.1"/>
    <property type="molecule type" value="Genomic_DNA"/>
</dbReference>
<dbReference type="Proteomes" id="UP001497497">
    <property type="component" value="Unassembled WGS sequence"/>
</dbReference>